<dbReference type="PANTHER" id="PTHR34075:SF4">
    <property type="entry name" value="DUF35 DOMAIN-CONTAINING PROTEIN"/>
    <property type="match status" value="1"/>
</dbReference>
<protein>
    <recommendedName>
        <fullName evidence="5">Zn-ribbon domain-containing OB-fold protein</fullName>
    </recommendedName>
</protein>
<dbReference type="RefSeq" id="WP_155303242.1">
    <property type="nucleotide sequence ID" value="NZ_AP021875.1"/>
</dbReference>
<dbReference type="EMBL" id="AP021875">
    <property type="protein sequence ID" value="BBO74194.1"/>
    <property type="molecule type" value="Genomic_DNA"/>
</dbReference>
<dbReference type="KEGG" id="dwd:DSCW_16110"/>
<gene>
    <name evidence="3" type="ORF">DSCW_16110</name>
</gene>
<feature type="domain" description="ChsH2 rubredoxin-like zinc ribbon" evidence="2">
    <location>
        <begin position="35"/>
        <end position="63"/>
    </location>
</feature>
<dbReference type="PANTHER" id="PTHR34075">
    <property type="entry name" value="BLR3430 PROTEIN"/>
    <property type="match status" value="1"/>
</dbReference>
<dbReference type="Gene3D" id="6.10.30.10">
    <property type="match status" value="1"/>
</dbReference>
<proteinExistence type="predicted"/>
<evidence type="ECO:0008006" key="5">
    <source>
        <dbReference type="Google" id="ProtNLM"/>
    </source>
</evidence>
<dbReference type="InterPro" id="IPR012340">
    <property type="entry name" value="NA-bd_OB-fold"/>
</dbReference>
<evidence type="ECO:0000313" key="3">
    <source>
        <dbReference type="EMBL" id="BBO74194.1"/>
    </source>
</evidence>
<feature type="domain" description="ChsH2 C-terminal OB-fold" evidence="1">
    <location>
        <begin position="69"/>
        <end position="136"/>
    </location>
</feature>
<evidence type="ECO:0000259" key="2">
    <source>
        <dbReference type="Pfam" id="PF12172"/>
    </source>
</evidence>
<dbReference type="OrthoDB" id="5514845at2"/>
<dbReference type="Gene3D" id="2.40.50.140">
    <property type="entry name" value="Nucleic acid-binding proteins"/>
    <property type="match status" value="1"/>
</dbReference>
<accession>A0A5K7Z6V8</accession>
<dbReference type="AlphaFoldDB" id="A0A5K7Z6V8"/>
<dbReference type="InterPro" id="IPR022002">
    <property type="entry name" value="ChsH2_Znr"/>
</dbReference>
<reference evidence="3 4" key="1">
    <citation type="submission" date="2019-11" db="EMBL/GenBank/DDBJ databases">
        <title>Comparative genomics of hydrocarbon-degrading Desulfosarcina strains.</title>
        <authorList>
            <person name="Watanabe M."/>
            <person name="Kojima H."/>
            <person name="Fukui M."/>
        </authorList>
    </citation>
    <scope>NUCLEOTIDE SEQUENCE [LARGE SCALE GENOMIC DNA]</scope>
    <source>
        <strain evidence="3 4">PP31</strain>
    </source>
</reference>
<evidence type="ECO:0000259" key="1">
    <source>
        <dbReference type="Pfam" id="PF01796"/>
    </source>
</evidence>
<sequence>MPNTDPVIIESGPARQPFNYAVGRHGSLFLQELRDNRRFMAVKCPKCGKVYIPPRRVCGACFVEMDEFVEVGPGGTIGTFTILRYAFIDPETGEQKPVPYGYGFIRLDGADTLFQHYIDIQDESKVVIGARVEPVFADERKGTIKDIQYFRIVE</sequence>
<dbReference type="SUPFAM" id="SSF50249">
    <property type="entry name" value="Nucleic acid-binding proteins"/>
    <property type="match status" value="1"/>
</dbReference>
<dbReference type="Proteomes" id="UP000427769">
    <property type="component" value="Chromosome"/>
</dbReference>
<dbReference type="InterPro" id="IPR002878">
    <property type="entry name" value="ChsH2_C"/>
</dbReference>
<dbReference type="Pfam" id="PF12172">
    <property type="entry name" value="zf-ChsH2"/>
    <property type="match status" value="1"/>
</dbReference>
<dbReference type="Pfam" id="PF01796">
    <property type="entry name" value="OB_ChsH2_C"/>
    <property type="match status" value="1"/>
</dbReference>
<evidence type="ECO:0000313" key="4">
    <source>
        <dbReference type="Proteomes" id="UP000427769"/>
    </source>
</evidence>
<organism evidence="3 4">
    <name type="scientific">Desulfosarcina widdelii</name>
    <dbReference type="NCBI Taxonomy" id="947919"/>
    <lineage>
        <taxon>Bacteria</taxon>
        <taxon>Pseudomonadati</taxon>
        <taxon>Thermodesulfobacteriota</taxon>
        <taxon>Desulfobacteria</taxon>
        <taxon>Desulfobacterales</taxon>
        <taxon>Desulfosarcinaceae</taxon>
        <taxon>Desulfosarcina</taxon>
    </lineage>
</organism>
<dbReference type="InterPro" id="IPR052513">
    <property type="entry name" value="Thioester_dehydratase-like"/>
</dbReference>
<keyword evidence="4" id="KW-1185">Reference proteome</keyword>
<name>A0A5K7Z6V8_9BACT</name>